<comment type="caution">
    <text evidence="2">The sequence shown here is derived from an EMBL/GenBank/DDBJ whole genome shotgun (WGS) entry which is preliminary data.</text>
</comment>
<feature type="transmembrane region" description="Helical" evidence="1">
    <location>
        <begin position="218"/>
        <end position="237"/>
    </location>
</feature>
<organism evidence="2 3">
    <name type="scientific">Vibrio vulnificus</name>
    <dbReference type="NCBI Taxonomy" id="672"/>
    <lineage>
        <taxon>Bacteria</taxon>
        <taxon>Pseudomonadati</taxon>
        <taxon>Pseudomonadota</taxon>
        <taxon>Gammaproteobacteria</taxon>
        <taxon>Vibrionales</taxon>
        <taxon>Vibrionaceae</taxon>
        <taxon>Vibrio</taxon>
    </lineage>
</organism>
<dbReference type="Proteomes" id="UP000237466">
    <property type="component" value="Unassembled WGS sequence"/>
</dbReference>
<evidence type="ECO:0000256" key="1">
    <source>
        <dbReference type="SAM" id="Phobius"/>
    </source>
</evidence>
<dbReference type="EMBL" id="PDGH01000054">
    <property type="protein sequence ID" value="POB49114.1"/>
    <property type="molecule type" value="Genomic_DNA"/>
</dbReference>
<keyword evidence="1" id="KW-0472">Membrane</keyword>
<proteinExistence type="predicted"/>
<keyword evidence="1" id="KW-0812">Transmembrane</keyword>
<name>A0A2S3R5Y7_VIBVL</name>
<sequence length="372" mass="42691">MIHRLQHQWCIWPESCEGYPHSAPNAKKWDKVIGLVPQQDCLFKLYYYQSDLVSQGQIDQCVENELKQLIDWVKVDYYTWVNKVNDSWQVAVWFWNPENITFKQELTHCLPAMVYNLGRVSSARGMLFYSESLQNQELIWAISWETGKVFEQLHPLSSQLHRQRAVNQARSSAANLFANNESLILLEGLPLASLAEFPSGQVLSKAKCSNQFDLDNPWQYWQTMLALVLVLVLYLVADAALINYKLSQTESQLEQVQQSTQDLQRYRQSFSDTERFVNNYVESKARQQAPAKLIDSLTTKLAKDIVLTRITFQNDKVVLQGTILDTAGLLDNLTSVIGVKEAKLIGEVTSAGEGRQEFRAELLLEEAHLWKN</sequence>
<evidence type="ECO:0000313" key="3">
    <source>
        <dbReference type="Proteomes" id="UP000237466"/>
    </source>
</evidence>
<protein>
    <submittedName>
        <fullName evidence="2">Uncharacterized protein</fullName>
    </submittedName>
</protein>
<reference evidence="2 3" key="1">
    <citation type="journal article" date="2018" name="Front. Microbiol.">
        <title>Phylogeny of Vibrio vulnificus from the Analysis of the Core-Genome: Implications for Intra-Species Taxonomy.</title>
        <authorList>
            <person name="Roig F.J."/>
            <person name="Gonzalez-Candelas F."/>
            <person name="Sanjuan E."/>
            <person name="Fouz B."/>
            <person name="Feil E.J."/>
            <person name="Llorens C."/>
            <person name="Baker-Austin C."/>
            <person name="Oliver J.D."/>
            <person name="Danin-Poleg Y."/>
            <person name="Gibas C.J."/>
            <person name="Kashi Y."/>
            <person name="Gulig P.A."/>
            <person name="Morrison S.S."/>
            <person name="Amaro C."/>
        </authorList>
    </citation>
    <scope>NUCLEOTIDE SEQUENCE [LARGE SCALE GENOMIC DNA]</scope>
    <source>
        <strain evidence="2 3">CECT4608</strain>
    </source>
</reference>
<gene>
    <name evidence="2" type="ORF">CRN52_06500</name>
</gene>
<accession>A0A2S3R5Y7</accession>
<dbReference type="RefSeq" id="WP_103199990.1">
    <property type="nucleotide sequence ID" value="NZ_PDGH01000054.1"/>
</dbReference>
<evidence type="ECO:0000313" key="2">
    <source>
        <dbReference type="EMBL" id="POB49114.1"/>
    </source>
</evidence>
<keyword evidence="1" id="KW-1133">Transmembrane helix</keyword>
<dbReference type="AlphaFoldDB" id="A0A2S3R5Y7"/>